<comment type="catalytic activity">
    <reaction evidence="11">
        <text>Fe(II)-heme o + 2 A + H2O = Fe(II)-heme a + 2 AH2</text>
        <dbReference type="Rhea" id="RHEA:63388"/>
        <dbReference type="ChEBI" id="CHEBI:13193"/>
        <dbReference type="ChEBI" id="CHEBI:15377"/>
        <dbReference type="ChEBI" id="CHEBI:17499"/>
        <dbReference type="ChEBI" id="CHEBI:60530"/>
        <dbReference type="ChEBI" id="CHEBI:61715"/>
        <dbReference type="EC" id="1.17.99.9"/>
    </reaction>
    <physiologicalReaction direction="left-to-right" evidence="11">
        <dbReference type="Rhea" id="RHEA:63389"/>
    </physiologicalReaction>
</comment>
<comment type="similarity">
    <text evidence="12">Belongs to the COX15/CtaA family. Type 2 subfamily.</text>
</comment>
<evidence type="ECO:0000256" key="2">
    <source>
        <dbReference type="ARBA" id="ARBA00004141"/>
    </source>
</evidence>
<feature type="transmembrane region" description="Helical" evidence="12">
    <location>
        <begin position="266"/>
        <end position="283"/>
    </location>
</feature>
<reference evidence="13" key="1">
    <citation type="submission" date="2021-08" db="EMBL/GenBank/DDBJ databases">
        <title>Hoeflea bacterium WL0058 sp. nov., isolated from the sediment.</title>
        <authorList>
            <person name="Wang L."/>
            <person name="Zhang D."/>
        </authorList>
    </citation>
    <scope>NUCLEOTIDE SEQUENCE</scope>
    <source>
        <strain evidence="13">WL0058</strain>
    </source>
</reference>
<dbReference type="Proteomes" id="UP001196509">
    <property type="component" value="Unassembled WGS sequence"/>
</dbReference>
<feature type="transmembrane region" description="Helical" evidence="12">
    <location>
        <begin position="131"/>
        <end position="150"/>
    </location>
</feature>
<comment type="caution">
    <text evidence="13">The sequence shown here is derived from an EMBL/GenBank/DDBJ whole genome shotgun (WGS) entry which is preliminary data.</text>
</comment>
<evidence type="ECO:0000256" key="1">
    <source>
        <dbReference type="ARBA" id="ARBA00001970"/>
    </source>
</evidence>
<keyword evidence="3 12" id="KW-0812">Transmembrane</keyword>
<organism evidence="13 14">
    <name type="scientific">Flavimaribacter sediminis</name>
    <dbReference type="NCBI Taxonomy" id="2865987"/>
    <lineage>
        <taxon>Bacteria</taxon>
        <taxon>Pseudomonadati</taxon>
        <taxon>Pseudomonadota</taxon>
        <taxon>Alphaproteobacteria</taxon>
        <taxon>Hyphomicrobiales</taxon>
        <taxon>Rhizobiaceae</taxon>
        <taxon>Flavimaribacter</taxon>
    </lineage>
</organism>
<dbReference type="GO" id="GO:0120547">
    <property type="term" value="F:heme A synthase activity"/>
    <property type="evidence" value="ECO:0007669"/>
    <property type="project" value="UniProtKB-EC"/>
</dbReference>
<evidence type="ECO:0000256" key="8">
    <source>
        <dbReference type="ARBA" id="ARBA00023133"/>
    </source>
</evidence>
<dbReference type="GO" id="GO:0005886">
    <property type="term" value="C:plasma membrane"/>
    <property type="evidence" value="ECO:0007669"/>
    <property type="project" value="UniProtKB-SubCell"/>
</dbReference>
<evidence type="ECO:0000313" key="14">
    <source>
        <dbReference type="Proteomes" id="UP001196509"/>
    </source>
</evidence>
<protein>
    <recommendedName>
        <fullName evidence="12">Heme A synthase</fullName>
        <shortName evidence="12">HAS</shortName>
        <ecNumber evidence="12">1.17.99.9</ecNumber>
    </recommendedName>
    <alternativeName>
        <fullName evidence="12">Cytochrome aa3-controlling protein</fullName>
    </alternativeName>
</protein>
<comment type="pathway">
    <text evidence="10 12">Porphyrin-containing compound metabolism; heme A biosynthesis; heme A from heme O: step 1/1.</text>
</comment>
<dbReference type="EC" id="1.17.99.9" evidence="12"/>
<evidence type="ECO:0000256" key="7">
    <source>
        <dbReference type="ARBA" id="ARBA00023004"/>
    </source>
</evidence>
<keyword evidence="6 12" id="KW-0560">Oxidoreductase</keyword>
<keyword evidence="9 12" id="KW-0472">Membrane</keyword>
<evidence type="ECO:0000256" key="9">
    <source>
        <dbReference type="ARBA" id="ARBA00023136"/>
    </source>
</evidence>
<comment type="function">
    <text evidence="12">Catalyzes the conversion of heme O to heme A by two successive hydroxylations of the methyl group at C8. The first hydroxylation forms heme I, the second hydroxylation results in an unstable dihydroxymethyl group, which spontaneously dehydrates, resulting in the formyl group of heme A.</text>
</comment>
<feature type="transmembrane region" description="Helical" evidence="12">
    <location>
        <begin position="101"/>
        <end position="119"/>
    </location>
</feature>
<dbReference type="EMBL" id="JAICBX010000001">
    <property type="protein sequence ID" value="MBW8636535.1"/>
    <property type="molecule type" value="Genomic_DNA"/>
</dbReference>
<evidence type="ECO:0000256" key="11">
    <source>
        <dbReference type="ARBA" id="ARBA00048044"/>
    </source>
</evidence>
<evidence type="ECO:0000256" key="6">
    <source>
        <dbReference type="ARBA" id="ARBA00023002"/>
    </source>
</evidence>
<keyword evidence="14" id="KW-1185">Reference proteome</keyword>
<feature type="transmembrane region" description="Helical" evidence="12">
    <location>
        <begin position="202"/>
        <end position="226"/>
    </location>
</feature>
<comment type="cofactor">
    <cofactor evidence="1 12">
        <name>heme b</name>
        <dbReference type="ChEBI" id="CHEBI:60344"/>
    </cofactor>
</comment>
<keyword evidence="7 12" id="KW-0408">Iron</keyword>
<sequence length="357" mass="39766">MAHMSEKAISNNRRLLRWWLFIVLLAITALVIVGGATRMTDSGLSITQWKPIHGVIPPLNEAEWQEELELYKAIPEYEQVNKGMSLDEFKFIFWWEWAHRLLARSVGILFAAPLAFFWLTGRIEDRLKLPLLGILALGGLQGFVGWWMVASGLVDRIDVSQYRLATHLTLACFIFAAIVWVWRGIGRHSSDNAPTPSSSAFAGTVACLVLVQIYLGGLVAGLKAGLASNTWPLMDGQVIPSGLFIMKPWFINLFENALTVQFDHRMVAYLLWVLAGWHMIASLRAAPNTTHARRSVVLFALVTVQAIIGIATLLLVVPMHLALTHQAVALLVLGFAVAHWRGFYGSYRFPKRGLDAA</sequence>
<keyword evidence="5 12" id="KW-1133">Transmembrane helix</keyword>
<keyword evidence="12" id="KW-1003">Cell membrane</keyword>
<dbReference type="InterPro" id="IPR003780">
    <property type="entry name" value="COX15/CtaA_fam"/>
</dbReference>
<gene>
    <name evidence="12" type="primary">ctaA</name>
    <name evidence="13" type="ORF">K1W69_04970</name>
</gene>
<evidence type="ECO:0000256" key="10">
    <source>
        <dbReference type="ARBA" id="ARBA00044501"/>
    </source>
</evidence>
<proteinExistence type="inferred from homology"/>
<accession>A0AAE2ZL69</accession>
<comment type="subunit">
    <text evidence="12">Interacts with CtaB.</text>
</comment>
<dbReference type="HAMAP" id="MF_01665">
    <property type="entry name" value="HemeA_synth_type2"/>
    <property type="match status" value="1"/>
</dbReference>
<dbReference type="InterPro" id="IPR023754">
    <property type="entry name" value="HemeA_Synthase_type2"/>
</dbReference>
<evidence type="ECO:0000256" key="3">
    <source>
        <dbReference type="ARBA" id="ARBA00022692"/>
    </source>
</evidence>
<feature type="binding site" description="axial binding residue" evidence="12">
    <location>
        <position position="325"/>
    </location>
    <ligand>
        <name>heme</name>
        <dbReference type="ChEBI" id="CHEBI:30413"/>
    </ligand>
    <ligandPart>
        <name>Fe</name>
        <dbReference type="ChEBI" id="CHEBI:18248"/>
    </ligandPart>
</feature>
<comment type="subcellular location">
    <subcellularLocation>
        <location evidence="12">Cell membrane</location>
        <topology evidence="12">Multi-pass membrane protein</topology>
    </subcellularLocation>
    <subcellularLocation>
        <location evidence="2">Membrane</location>
        <topology evidence="2">Multi-pass membrane protein</topology>
    </subcellularLocation>
</comment>
<dbReference type="GO" id="GO:0046872">
    <property type="term" value="F:metal ion binding"/>
    <property type="evidence" value="ECO:0007669"/>
    <property type="project" value="UniProtKB-KW"/>
</dbReference>
<feature type="transmembrane region" description="Helical" evidence="12">
    <location>
        <begin position="162"/>
        <end position="182"/>
    </location>
</feature>
<keyword evidence="8 12" id="KW-0350">Heme biosynthesis</keyword>
<evidence type="ECO:0000256" key="12">
    <source>
        <dbReference type="HAMAP-Rule" id="MF_01665"/>
    </source>
</evidence>
<dbReference type="AlphaFoldDB" id="A0AAE2ZL69"/>
<evidence type="ECO:0000313" key="13">
    <source>
        <dbReference type="EMBL" id="MBW8636535.1"/>
    </source>
</evidence>
<dbReference type="GO" id="GO:0006784">
    <property type="term" value="P:heme A biosynthetic process"/>
    <property type="evidence" value="ECO:0007669"/>
    <property type="project" value="UniProtKB-UniRule"/>
</dbReference>
<feature type="transmembrane region" description="Helical" evidence="12">
    <location>
        <begin position="16"/>
        <end position="36"/>
    </location>
</feature>
<evidence type="ECO:0000256" key="4">
    <source>
        <dbReference type="ARBA" id="ARBA00022723"/>
    </source>
</evidence>
<dbReference type="PANTHER" id="PTHR23289:SF2">
    <property type="entry name" value="CYTOCHROME C OXIDASE ASSEMBLY PROTEIN COX15 HOMOLOG"/>
    <property type="match status" value="1"/>
</dbReference>
<dbReference type="Pfam" id="PF02628">
    <property type="entry name" value="COX15-CtaA"/>
    <property type="match status" value="1"/>
</dbReference>
<feature type="binding site" description="axial binding residue" evidence="12">
    <location>
        <position position="264"/>
    </location>
    <ligand>
        <name>heme</name>
        <dbReference type="ChEBI" id="CHEBI:30413"/>
    </ligand>
    <ligandPart>
        <name>Fe</name>
        <dbReference type="ChEBI" id="CHEBI:18248"/>
    </ligandPart>
</feature>
<feature type="transmembrane region" description="Helical" evidence="12">
    <location>
        <begin position="295"/>
        <end position="317"/>
    </location>
</feature>
<feature type="transmembrane region" description="Helical" evidence="12">
    <location>
        <begin position="323"/>
        <end position="344"/>
    </location>
</feature>
<evidence type="ECO:0000256" key="5">
    <source>
        <dbReference type="ARBA" id="ARBA00022989"/>
    </source>
</evidence>
<name>A0AAE2ZL69_9HYPH</name>
<keyword evidence="4 12" id="KW-0479">Metal-binding</keyword>
<dbReference type="PANTHER" id="PTHR23289">
    <property type="entry name" value="CYTOCHROME C OXIDASE ASSEMBLY PROTEIN COX15"/>
    <property type="match status" value="1"/>
</dbReference>